<dbReference type="PANTHER" id="PTHR32119:SF2">
    <property type="entry name" value="OROTIDINE 5'-PHOSPHATE DECARBOXYLASE"/>
    <property type="match status" value="1"/>
</dbReference>
<feature type="active site" description="For OMPdecase activity" evidence="8">
    <location>
        <position position="66"/>
    </location>
</feature>
<dbReference type="OrthoDB" id="9806203at2"/>
<protein>
    <recommendedName>
        <fullName evidence="7">Orotidine 5'-phosphate decarboxylase</fullName>
        <ecNumber evidence="7">4.1.1.23</ecNumber>
    </recommendedName>
    <alternativeName>
        <fullName evidence="7">OMP decarboxylase</fullName>
        <shortName evidence="7">OMPDCase</shortName>
        <shortName evidence="7">OMPdecase</shortName>
    </alternativeName>
</protein>
<feature type="binding site" evidence="7 9">
    <location>
        <position position="117"/>
    </location>
    <ligand>
        <name>substrate</name>
    </ligand>
</feature>
<reference evidence="13" key="1">
    <citation type="submission" date="2016-11" db="EMBL/GenBank/DDBJ databases">
        <authorList>
            <person name="Varghese N."/>
            <person name="Submissions S."/>
        </authorList>
    </citation>
    <scope>NUCLEOTIDE SEQUENCE [LARGE SCALE GENOMIC DNA]</scope>
    <source>
        <strain evidence="13">DSM 9756</strain>
    </source>
</reference>
<dbReference type="PROSITE" id="PS00156">
    <property type="entry name" value="OMPDECASE"/>
    <property type="match status" value="1"/>
</dbReference>
<evidence type="ECO:0000256" key="6">
    <source>
        <dbReference type="ARBA" id="ARBA00049157"/>
    </source>
</evidence>
<dbReference type="STRING" id="1121391.SAMN02745206_00995"/>
<feature type="binding site" evidence="7 9">
    <location>
        <position position="206"/>
    </location>
    <ligand>
        <name>substrate</name>
    </ligand>
</feature>
<name>A0A1M4X7R0_9BACT</name>
<keyword evidence="13" id="KW-1185">Reference proteome</keyword>
<dbReference type="InterPro" id="IPR013785">
    <property type="entry name" value="Aldolase_TIM"/>
</dbReference>
<comment type="catalytic activity">
    <reaction evidence="6 7 10">
        <text>orotidine 5'-phosphate + H(+) = UMP + CO2</text>
        <dbReference type="Rhea" id="RHEA:11596"/>
        <dbReference type="ChEBI" id="CHEBI:15378"/>
        <dbReference type="ChEBI" id="CHEBI:16526"/>
        <dbReference type="ChEBI" id="CHEBI:57538"/>
        <dbReference type="ChEBI" id="CHEBI:57865"/>
        <dbReference type="EC" id="4.1.1.23"/>
    </reaction>
</comment>
<evidence type="ECO:0000256" key="4">
    <source>
        <dbReference type="ARBA" id="ARBA00022975"/>
    </source>
</evidence>
<dbReference type="EC" id="4.1.1.23" evidence="7"/>
<evidence type="ECO:0000256" key="7">
    <source>
        <dbReference type="HAMAP-Rule" id="MF_01200"/>
    </source>
</evidence>
<evidence type="ECO:0000256" key="3">
    <source>
        <dbReference type="ARBA" id="ARBA00022793"/>
    </source>
</evidence>
<accession>A0A1M4X7R0</accession>
<dbReference type="EMBL" id="FQVB01000008">
    <property type="protein sequence ID" value="SHE89162.1"/>
    <property type="molecule type" value="Genomic_DNA"/>
</dbReference>
<comment type="similarity">
    <text evidence="7">Belongs to the OMP decarboxylase family. Type 1 subfamily.</text>
</comment>
<feature type="active site" description="For OMPdecase activity" evidence="8">
    <location>
        <position position="64"/>
    </location>
</feature>
<dbReference type="RefSeq" id="WP_073037554.1">
    <property type="nucleotide sequence ID" value="NZ_FQVB01000008.1"/>
</dbReference>
<evidence type="ECO:0000256" key="1">
    <source>
        <dbReference type="ARBA" id="ARBA00002356"/>
    </source>
</evidence>
<organism evidence="12 13">
    <name type="scientific">Desulfacinum infernum DSM 9756</name>
    <dbReference type="NCBI Taxonomy" id="1121391"/>
    <lineage>
        <taxon>Bacteria</taxon>
        <taxon>Pseudomonadati</taxon>
        <taxon>Thermodesulfobacteriota</taxon>
        <taxon>Syntrophobacteria</taxon>
        <taxon>Syntrophobacterales</taxon>
        <taxon>Syntrophobacteraceae</taxon>
        <taxon>Desulfacinum</taxon>
    </lineage>
</organism>
<dbReference type="PANTHER" id="PTHR32119">
    <property type="entry name" value="OROTIDINE 5'-PHOSPHATE DECARBOXYLASE"/>
    <property type="match status" value="1"/>
</dbReference>
<evidence type="ECO:0000256" key="5">
    <source>
        <dbReference type="ARBA" id="ARBA00023239"/>
    </source>
</evidence>
<feature type="domain" description="Orotidine 5'-phosphate decarboxylase" evidence="11">
    <location>
        <begin position="9"/>
        <end position="222"/>
    </location>
</feature>
<feature type="active site" description="For OMPdecase activity" evidence="8">
    <location>
        <position position="69"/>
    </location>
</feature>
<feature type="binding site" evidence="7 9">
    <location>
        <position position="37"/>
    </location>
    <ligand>
        <name>substrate</name>
    </ligand>
</feature>
<keyword evidence="4 7" id="KW-0665">Pyrimidine biosynthesis</keyword>
<feature type="binding site" evidence="7 9">
    <location>
        <position position="15"/>
    </location>
    <ligand>
        <name>substrate</name>
    </ligand>
</feature>
<evidence type="ECO:0000256" key="10">
    <source>
        <dbReference type="RuleBase" id="RU000512"/>
    </source>
</evidence>
<dbReference type="SUPFAM" id="SSF51366">
    <property type="entry name" value="Ribulose-phoshate binding barrel"/>
    <property type="match status" value="1"/>
</dbReference>
<evidence type="ECO:0000256" key="8">
    <source>
        <dbReference type="PIRSR" id="PIRSR614732-1"/>
    </source>
</evidence>
<sequence length="252" mass="27600">MDTIPLSERLIFALDLPSPEDAKRWVERLEDQVRFFKVGFELFLAGGFPVVEWIQSRGAKVFLDLKFFDVPATVERAVAQVARRGVTFTTVHGNDRILEAAVRAKGAVKILAVTALTSLDEGDLKDLGFQCSVEDLVLSRARRAMALGCDGLISSGLEVPRLRRELGSGSILVAPGIRPVANVDDQKRTVDPRQAFAAGADHIVVGRPIRDAADPQAAAQKILAQIEEGLRERRKVKGERLKAKGERLKVKG</sequence>
<dbReference type="GO" id="GO:0006207">
    <property type="term" value="P:'de novo' pyrimidine nucleobase biosynthetic process"/>
    <property type="evidence" value="ECO:0007669"/>
    <property type="project" value="InterPro"/>
</dbReference>
<dbReference type="GO" id="GO:0044205">
    <property type="term" value="P:'de novo' UMP biosynthetic process"/>
    <property type="evidence" value="ECO:0007669"/>
    <property type="project" value="UniProtKB-UniRule"/>
</dbReference>
<feature type="binding site" evidence="7 9">
    <location>
        <position position="178"/>
    </location>
    <ligand>
        <name>substrate</name>
    </ligand>
</feature>
<comment type="pathway">
    <text evidence="2 7 10">Pyrimidine metabolism; UMP biosynthesis via de novo pathway; UMP from orotate: step 2/2.</text>
</comment>
<dbReference type="Pfam" id="PF00215">
    <property type="entry name" value="OMPdecase"/>
    <property type="match status" value="1"/>
</dbReference>
<comment type="subunit">
    <text evidence="7">Homodimer.</text>
</comment>
<dbReference type="Gene3D" id="3.20.20.70">
    <property type="entry name" value="Aldolase class I"/>
    <property type="match status" value="1"/>
</dbReference>
<evidence type="ECO:0000256" key="9">
    <source>
        <dbReference type="PIRSR" id="PIRSR614732-2"/>
    </source>
</evidence>
<dbReference type="InterPro" id="IPR018089">
    <property type="entry name" value="OMPdecase_AS"/>
</dbReference>
<dbReference type="NCBIfam" id="TIGR01740">
    <property type="entry name" value="pyrF"/>
    <property type="match status" value="1"/>
</dbReference>
<dbReference type="InterPro" id="IPR001754">
    <property type="entry name" value="OMPdeCOase_dom"/>
</dbReference>
<keyword evidence="5 7" id="KW-0456">Lyase</keyword>
<dbReference type="AlphaFoldDB" id="A0A1M4X7R0"/>
<dbReference type="InterPro" id="IPR011060">
    <property type="entry name" value="RibuloseP-bd_barrel"/>
</dbReference>
<feature type="binding site" evidence="7 9">
    <location>
        <position position="207"/>
    </location>
    <ligand>
        <name>substrate</name>
    </ligand>
</feature>
<proteinExistence type="inferred from homology"/>
<evidence type="ECO:0000256" key="2">
    <source>
        <dbReference type="ARBA" id="ARBA00004861"/>
    </source>
</evidence>
<dbReference type="HAMAP" id="MF_01200_B">
    <property type="entry name" value="OMPdecase_type1_B"/>
    <property type="match status" value="1"/>
</dbReference>
<feature type="binding site" evidence="7">
    <location>
        <begin position="64"/>
        <end position="73"/>
    </location>
    <ligand>
        <name>substrate</name>
    </ligand>
</feature>
<evidence type="ECO:0000313" key="12">
    <source>
        <dbReference type="EMBL" id="SHE89162.1"/>
    </source>
</evidence>
<dbReference type="CDD" id="cd04725">
    <property type="entry name" value="OMP_decarboxylase_like"/>
    <property type="match status" value="1"/>
</dbReference>
<comment type="function">
    <text evidence="1 7">Catalyzes the decarboxylation of orotidine 5'-monophosphate (OMP) to uridine 5'-monophosphate (UMP).</text>
</comment>
<gene>
    <name evidence="7" type="primary">pyrF</name>
    <name evidence="12" type="ORF">SAMN02745206_00995</name>
</gene>
<dbReference type="SMART" id="SM00934">
    <property type="entry name" value="OMPdecase"/>
    <property type="match status" value="1"/>
</dbReference>
<evidence type="ECO:0000313" key="13">
    <source>
        <dbReference type="Proteomes" id="UP000184076"/>
    </source>
</evidence>
<feature type="active site" description="Proton donor" evidence="7">
    <location>
        <position position="66"/>
    </location>
</feature>
<dbReference type="Proteomes" id="UP000184076">
    <property type="component" value="Unassembled WGS sequence"/>
</dbReference>
<dbReference type="GO" id="GO:0005829">
    <property type="term" value="C:cytosol"/>
    <property type="evidence" value="ECO:0007669"/>
    <property type="project" value="TreeGrafter"/>
</dbReference>
<keyword evidence="3 7" id="KW-0210">Decarboxylase</keyword>
<dbReference type="NCBIfam" id="NF001273">
    <property type="entry name" value="PRK00230.1"/>
    <property type="match status" value="1"/>
</dbReference>
<dbReference type="UniPathway" id="UPA00070">
    <property type="reaction ID" value="UER00120"/>
</dbReference>
<dbReference type="InterPro" id="IPR047596">
    <property type="entry name" value="OMPdecase_bac"/>
</dbReference>
<dbReference type="GO" id="GO:0004590">
    <property type="term" value="F:orotidine-5'-phosphate decarboxylase activity"/>
    <property type="evidence" value="ECO:0007669"/>
    <property type="project" value="UniProtKB-UniRule"/>
</dbReference>
<feature type="binding site" evidence="7 9">
    <location>
        <position position="186"/>
    </location>
    <ligand>
        <name>substrate</name>
    </ligand>
</feature>
<dbReference type="InterPro" id="IPR014732">
    <property type="entry name" value="OMPdecase"/>
</dbReference>
<evidence type="ECO:0000259" key="11">
    <source>
        <dbReference type="SMART" id="SM00934"/>
    </source>
</evidence>